<evidence type="ECO:0000313" key="1">
    <source>
        <dbReference type="EMBL" id="KAK2163004.1"/>
    </source>
</evidence>
<reference evidence="1" key="1">
    <citation type="journal article" date="2023" name="Mol. Biol. Evol.">
        <title>Third-Generation Sequencing Reveals the Adaptive Role of the Epigenome in Three Deep-Sea Polychaetes.</title>
        <authorList>
            <person name="Perez M."/>
            <person name="Aroh O."/>
            <person name="Sun Y."/>
            <person name="Lan Y."/>
            <person name="Juniper S.K."/>
            <person name="Young C.R."/>
            <person name="Angers B."/>
            <person name="Qian P.Y."/>
        </authorList>
    </citation>
    <scope>NUCLEOTIDE SEQUENCE</scope>
    <source>
        <strain evidence="1">R07B-5</strain>
    </source>
</reference>
<dbReference type="EMBL" id="JAODUO010001487">
    <property type="protein sequence ID" value="KAK2163004.1"/>
    <property type="molecule type" value="Genomic_DNA"/>
</dbReference>
<gene>
    <name evidence="1" type="ORF">NP493_1488g00029</name>
</gene>
<dbReference type="AlphaFoldDB" id="A0AAD9K1G1"/>
<sequence>MGNAKYRRPEMPVVDYSSKWQECTLALHCLWPASTFEASMY</sequence>
<name>A0AAD9K1G1_RIDPI</name>
<comment type="caution">
    <text evidence="1">The sequence shown here is derived from an EMBL/GenBank/DDBJ whole genome shotgun (WGS) entry which is preliminary data.</text>
</comment>
<keyword evidence="2" id="KW-1185">Reference proteome</keyword>
<dbReference type="Proteomes" id="UP001209878">
    <property type="component" value="Unassembled WGS sequence"/>
</dbReference>
<accession>A0AAD9K1G1</accession>
<evidence type="ECO:0000313" key="2">
    <source>
        <dbReference type="Proteomes" id="UP001209878"/>
    </source>
</evidence>
<protein>
    <submittedName>
        <fullName evidence="1">Uncharacterized protein</fullName>
    </submittedName>
</protein>
<organism evidence="1 2">
    <name type="scientific">Ridgeia piscesae</name>
    <name type="common">Tubeworm</name>
    <dbReference type="NCBI Taxonomy" id="27915"/>
    <lineage>
        <taxon>Eukaryota</taxon>
        <taxon>Metazoa</taxon>
        <taxon>Spiralia</taxon>
        <taxon>Lophotrochozoa</taxon>
        <taxon>Annelida</taxon>
        <taxon>Polychaeta</taxon>
        <taxon>Sedentaria</taxon>
        <taxon>Canalipalpata</taxon>
        <taxon>Sabellida</taxon>
        <taxon>Siboglinidae</taxon>
        <taxon>Ridgeia</taxon>
    </lineage>
</organism>
<proteinExistence type="predicted"/>